<protein>
    <recommendedName>
        <fullName evidence="3">SnoaL-like domain-containing protein</fullName>
    </recommendedName>
</protein>
<keyword evidence="2" id="KW-1185">Reference proteome</keyword>
<reference evidence="1 2" key="1">
    <citation type="journal article" date="2014" name="Proc. Natl. Acad. Sci. U.S.A.">
        <title>Trajectory and genomic determinants of fungal-pathogen speciation and host adaptation.</title>
        <authorList>
            <person name="Hu X."/>
            <person name="Xiao G."/>
            <person name="Zheng P."/>
            <person name="Shang Y."/>
            <person name="Su Y."/>
            <person name="Zhang X."/>
            <person name="Liu X."/>
            <person name="Zhan S."/>
            <person name="St Leger R.J."/>
            <person name="Wang C."/>
        </authorList>
    </citation>
    <scope>NUCLEOTIDE SEQUENCE [LARGE SCALE GENOMIC DNA]</scope>
    <source>
        <strain evidence="1 2">ARSEF 1941</strain>
    </source>
</reference>
<evidence type="ECO:0000313" key="1">
    <source>
        <dbReference type="EMBL" id="KHO02119.1"/>
    </source>
</evidence>
<dbReference type="RefSeq" id="XP_040683184.1">
    <property type="nucleotide sequence ID" value="XM_040819919.1"/>
</dbReference>
<dbReference type="Proteomes" id="UP000030816">
    <property type="component" value="Unassembled WGS sequence"/>
</dbReference>
<dbReference type="EMBL" id="AZHE01000001">
    <property type="protein sequence ID" value="KHO02119.1"/>
    <property type="molecule type" value="Genomic_DNA"/>
</dbReference>
<comment type="caution">
    <text evidence="1">The sequence shown here is derived from an EMBL/GenBank/DDBJ whole genome shotgun (WGS) entry which is preliminary data.</text>
</comment>
<accession>A0A0B2X6U6</accession>
<gene>
    <name evidence="1" type="ORF">MAM_01120</name>
</gene>
<evidence type="ECO:0008006" key="3">
    <source>
        <dbReference type="Google" id="ProtNLM"/>
    </source>
</evidence>
<dbReference type="SUPFAM" id="SSF54427">
    <property type="entry name" value="NTF2-like"/>
    <property type="match status" value="1"/>
</dbReference>
<sequence>MAHSYRAVYPSDITVSPDIIQFFEDFYRISDIPGEHQQYVGQFTQDAIFILASKKAQGKDEIMTARIAMWSAVASRRHTIGKVFPFSNDSDEFMLYGSVALGLRNGANADVDWAARANIIKSPDGKWRMKFYQVYLDTGASRG</sequence>
<name>A0A0B2X6U6_METAS</name>
<dbReference type="AlphaFoldDB" id="A0A0B2X6U6"/>
<proteinExistence type="predicted"/>
<dbReference type="PANTHER" id="PTHR39401">
    <property type="entry name" value="SNOAL-LIKE DOMAIN-CONTAINING PROTEIN"/>
    <property type="match status" value="1"/>
</dbReference>
<dbReference type="GeneID" id="63735575"/>
<dbReference type="STRING" id="1081103.A0A0B2X6U6"/>
<dbReference type="HOGENOM" id="CLU_107714_2_0_1"/>
<organism evidence="1 2">
    <name type="scientific">Metarhizium album (strain ARSEF 1941)</name>
    <dbReference type="NCBI Taxonomy" id="1081103"/>
    <lineage>
        <taxon>Eukaryota</taxon>
        <taxon>Fungi</taxon>
        <taxon>Dikarya</taxon>
        <taxon>Ascomycota</taxon>
        <taxon>Pezizomycotina</taxon>
        <taxon>Sordariomycetes</taxon>
        <taxon>Hypocreomycetidae</taxon>
        <taxon>Hypocreales</taxon>
        <taxon>Clavicipitaceae</taxon>
        <taxon>Metarhizium</taxon>
    </lineage>
</organism>
<dbReference type="PANTHER" id="PTHR39401:SF1">
    <property type="entry name" value="SNOAL-LIKE DOMAIN-CONTAINING PROTEIN"/>
    <property type="match status" value="1"/>
</dbReference>
<dbReference type="InterPro" id="IPR032710">
    <property type="entry name" value="NTF2-like_dom_sf"/>
</dbReference>
<dbReference type="OrthoDB" id="3468019at2759"/>
<evidence type="ECO:0000313" key="2">
    <source>
        <dbReference type="Proteomes" id="UP000030816"/>
    </source>
</evidence>